<dbReference type="Gene3D" id="3.40.50.1580">
    <property type="entry name" value="Nucleoside phosphorylase domain"/>
    <property type="match status" value="1"/>
</dbReference>
<evidence type="ECO:0000313" key="2">
    <source>
        <dbReference type="Proteomes" id="UP000184300"/>
    </source>
</evidence>
<dbReference type="GO" id="GO:0009116">
    <property type="term" value="P:nucleoside metabolic process"/>
    <property type="evidence" value="ECO:0007669"/>
    <property type="project" value="InterPro"/>
</dbReference>
<dbReference type="RefSeq" id="XP_022405980.1">
    <property type="nucleotide sequence ID" value="XM_022549970.1"/>
</dbReference>
<reference evidence="2" key="1">
    <citation type="journal article" date="2017" name="Genome Biol.">
        <title>Comparative genomics reveals high biological diversity and specific adaptations in the industrially and medically important fungal genus Aspergillus.</title>
        <authorList>
            <person name="de Vries R.P."/>
            <person name="Riley R."/>
            <person name="Wiebenga A."/>
            <person name="Aguilar-Osorio G."/>
            <person name="Amillis S."/>
            <person name="Uchima C.A."/>
            <person name="Anderluh G."/>
            <person name="Asadollahi M."/>
            <person name="Askin M."/>
            <person name="Barry K."/>
            <person name="Battaglia E."/>
            <person name="Bayram O."/>
            <person name="Benocci T."/>
            <person name="Braus-Stromeyer S.A."/>
            <person name="Caldana C."/>
            <person name="Canovas D."/>
            <person name="Cerqueira G.C."/>
            <person name="Chen F."/>
            <person name="Chen W."/>
            <person name="Choi C."/>
            <person name="Clum A."/>
            <person name="Dos Santos R.A."/>
            <person name="Damasio A.R."/>
            <person name="Diallinas G."/>
            <person name="Emri T."/>
            <person name="Fekete E."/>
            <person name="Flipphi M."/>
            <person name="Freyberg S."/>
            <person name="Gallo A."/>
            <person name="Gournas C."/>
            <person name="Habgood R."/>
            <person name="Hainaut M."/>
            <person name="Harispe M.L."/>
            <person name="Henrissat B."/>
            <person name="Hilden K.S."/>
            <person name="Hope R."/>
            <person name="Hossain A."/>
            <person name="Karabika E."/>
            <person name="Karaffa L."/>
            <person name="Karanyi Z."/>
            <person name="Krasevec N."/>
            <person name="Kuo A."/>
            <person name="Kusch H."/>
            <person name="LaButti K."/>
            <person name="Lagendijk E.L."/>
            <person name="Lapidus A."/>
            <person name="Levasseur A."/>
            <person name="Lindquist E."/>
            <person name="Lipzen A."/>
            <person name="Logrieco A.F."/>
            <person name="MacCabe A."/>
            <person name="Maekelae M.R."/>
            <person name="Malavazi I."/>
            <person name="Melin P."/>
            <person name="Meyer V."/>
            <person name="Mielnichuk N."/>
            <person name="Miskei M."/>
            <person name="Molnar A.P."/>
            <person name="Mule G."/>
            <person name="Ngan C.Y."/>
            <person name="Orejas M."/>
            <person name="Orosz E."/>
            <person name="Ouedraogo J.P."/>
            <person name="Overkamp K.M."/>
            <person name="Park H.-S."/>
            <person name="Perrone G."/>
            <person name="Piumi F."/>
            <person name="Punt P.J."/>
            <person name="Ram A.F."/>
            <person name="Ramon A."/>
            <person name="Rauscher S."/>
            <person name="Record E."/>
            <person name="Riano-Pachon D.M."/>
            <person name="Robert V."/>
            <person name="Roehrig J."/>
            <person name="Ruller R."/>
            <person name="Salamov A."/>
            <person name="Salih N.S."/>
            <person name="Samson R.A."/>
            <person name="Sandor E."/>
            <person name="Sanguinetti M."/>
            <person name="Schuetze T."/>
            <person name="Sepcic K."/>
            <person name="Shelest E."/>
            <person name="Sherlock G."/>
            <person name="Sophianopoulou V."/>
            <person name="Squina F.M."/>
            <person name="Sun H."/>
            <person name="Susca A."/>
            <person name="Todd R.B."/>
            <person name="Tsang A."/>
            <person name="Unkles S.E."/>
            <person name="van de Wiele N."/>
            <person name="van Rossen-Uffink D."/>
            <person name="Oliveira J.V."/>
            <person name="Vesth T.C."/>
            <person name="Visser J."/>
            <person name="Yu J.-H."/>
            <person name="Zhou M."/>
            <person name="Andersen M.R."/>
            <person name="Archer D.B."/>
            <person name="Baker S.E."/>
            <person name="Benoit I."/>
            <person name="Brakhage A.A."/>
            <person name="Braus G.H."/>
            <person name="Fischer R."/>
            <person name="Frisvad J.C."/>
            <person name="Goldman G.H."/>
            <person name="Houbraken J."/>
            <person name="Oakley B."/>
            <person name="Pocsi I."/>
            <person name="Scazzocchio C."/>
            <person name="Seiboth B."/>
            <person name="vanKuyk P.A."/>
            <person name="Wortman J."/>
            <person name="Dyer P.S."/>
            <person name="Grigoriev I.V."/>
        </authorList>
    </citation>
    <scope>NUCLEOTIDE SEQUENCE [LARGE SCALE GENOMIC DNA]</scope>
    <source>
        <strain evidence="2">CBS 516.65</strain>
    </source>
</reference>
<dbReference type="GeneID" id="34466230"/>
<dbReference type="GO" id="GO:0003824">
    <property type="term" value="F:catalytic activity"/>
    <property type="evidence" value="ECO:0007669"/>
    <property type="project" value="InterPro"/>
</dbReference>
<protein>
    <recommendedName>
        <fullName evidence="3">Nucleoside phosphorylase domain-containing protein</fullName>
    </recommendedName>
</protein>
<dbReference type="AlphaFoldDB" id="A0A1L9VZH4"/>
<organism evidence="1 2">
    <name type="scientific">Aspergillus glaucus CBS 516.65</name>
    <dbReference type="NCBI Taxonomy" id="1160497"/>
    <lineage>
        <taxon>Eukaryota</taxon>
        <taxon>Fungi</taxon>
        <taxon>Dikarya</taxon>
        <taxon>Ascomycota</taxon>
        <taxon>Pezizomycotina</taxon>
        <taxon>Eurotiomycetes</taxon>
        <taxon>Eurotiomycetidae</taxon>
        <taxon>Eurotiales</taxon>
        <taxon>Aspergillaceae</taxon>
        <taxon>Aspergillus</taxon>
        <taxon>Aspergillus subgen. Aspergillus</taxon>
    </lineage>
</organism>
<sequence length="171" mass="18821">MILDVGIRIGSLSSLRETLLFDASYRHKHHNKPDCDECCRCHHQEDHVCKASEEPSCDELKCQGGLVNRRRLSTNLGVNTAPAIHIGRVALGDGVMKSGVDRDEIVEQEGIIAFEMEGAGVWDVMPCLIIKAICDYSDSHKNKRFQPYAAASAAACAKAILQEWGSTPEEL</sequence>
<dbReference type="EMBL" id="KV878888">
    <property type="protein sequence ID" value="OJJ89318.1"/>
    <property type="molecule type" value="Genomic_DNA"/>
</dbReference>
<evidence type="ECO:0008006" key="3">
    <source>
        <dbReference type="Google" id="ProtNLM"/>
    </source>
</evidence>
<dbReference type="InterPro" id="IPR053137">
    <property type="entry name" value="NLR-like"/>
</dbReference>
<gene>
    <name evidence="1" type="ORF">ASPGLDRAFT_78505</name>
</gene>
<evidence type="ECO:0000313" key="1">
    <source>
        <dbReference type="EMBL" id="OJJ89318.1"/>
    </source>
</evidence>
<dbReference type="VEuPathDB" id="FungiDB:ASPGLDRAFT_78505"/>
<dbReference type="Proteomes" id="UP000184300">
    <property type="component" value="Unassembled WGS sequence"/>
</dbReference>
<accession>A0A1L9VZH4</accession>
<name>A0A1L9VZH4_ASPGL</name>
<dbReference type="OrthoDB" id="1577640at2759"/>
<dbReference type="STRING" id="1160497.A0A1L9VZH4"/>
<dbReference type="PANTHER" id="PTHR46082">
    <property type="entry name" value="ATP/GTP-BINDING PROTEIN-RELATED"/>
    <property type="match status" value="1"/>
</dbReference>
<dbReference type="InterPro" id="IPR035994">
    <property type="entry name" value="Nucleoside_phosphorylase_sf"/>
</dbReference>
<keyword evidence="2" id="KW-1185">Reference proteome</keyword>
<proteinExistence type="predicted"/>
<dbReference type="PANTHER" id="PTHR46082:SF6">
    <property type="entry name" value="AAA+ ATPASE DOMAIN-CONTAINING PROTEIN-RELATED"/>
    <property type="match status" value="1"/>
</dbReference>
<dbReference type="SUPFAM" id="SSF53167">
    <property type="entry name" value="Purine and uridine phosphorylases"/>
    <property type="match status" value="1"/>
</dbReference>